<dbReference type="GO" id="GO:0006383">
    <property type="term" value="P:transcription by RNA polymerase III"/>
    <property type="evidence" value="ECO:0007669"/>
    <property type="project" value="UniProtKB-UniRule"/>
</dbReference>
<evidence type="ECO:0000313" key="6">
    <source>
        <dbReference type="Proteomes" id="UP000054279"/>
    </source>
</evidence>
<dbReference type="Proteomes" id="UP000054279">
    <property type="component" value="Unassembled WGS sequence"/>
</dbReference>
<dbReference type="EMBL" id="KN837152">
    <property type="protein sequence ID" value="KIJ39471.1"/>
    <property type="molecule type" value="Genomic_DNA"/>
</dbReference>
<keyword evidence="6" id="KW-1185">Reference proteome</keyword>
<evidence type="ECO:0000256" key="1">
    <source>
        <dbReference type="ARBA" id="ARBA00004123"/>
    </source>
</evidence>
<dbReference type="PANTHER" id="PTHR15367:SF2">
    <property type="entry name" value="DNA-DIRECTED RNA POLYMERASE III SUBUNIT"/>
    <property type="match status" value="1"/>
</dbReference>
<dbReference type="OrthoDB" id="5377312at2759"/>
<feature type="region of interest" description="Disordered" evidence="4">
    <location>
        <begin position="1"/>
        <end position="37"/>
    </location>
</feature>
<feature type="compositionally biased region" description="Gly residues" evidence="4">
    <location>
        <begin position="1"/>
        <end position="10"/>
    </location>
</feature>
<protein>
    <submittedName>
        <fullName evidence="5">Uncharacterized protein</fullName>
    </submittedName>
</protein>
<dbReference type="Pfam" id="PF11705">
    <property type="entry name" value="RNA_pol_3_Rpc31"/>
    <property type="match status" value="1"/>
</dbReference>
<dbReference type="HOGENOM" id="CLU_090092_0_0_1"/>
<dbReference type="InterPro" id="IPR024661">
    <property type="entry name" value="RNA_pol_III_Rpc31"/>
</dbReference>
<evidence type="ECO:0000313" key="5">
    <source>
        <dbReference type="EMBL" id="KIJ39471.1"/>
    </source>
</evidence>
<organism evidence="5 6">
    <name type="scientific">Sphaerobolus stellatus (strain SS14)</name>
    <dbReference type="NCBI Taxonomy" id="990650"/>
    <lineage>
        <taxon>Eukaryota</taxon>
        <taxon>Fungi</taxon>
        <taxon>Dikarya</taxon>
        <taxon>Basidiomycota</taxon>
        <taxon>Agaricomycotina</taxon>
        <taxon>Agaricomycetes</taxon>
        <taxon>Phallomycetidae</taxon>
        <taxon>Geastrales</taxon>
        <taxon>Sphaerobolaceae</taxon>
        <taxon>Sphaerobolus</taxon>
    </lineage>
</organism>
<gene>
    <name evidence="5" type="ORF">M422DRAFT_32719</name>
</gene>
<name>A0A0C9VNX7_SPHS4</name>
<evidence type="ECO:0000256" key="3">
    <source>
        <dbReference type="ARBA" id="ARBA00023242"/>
    </source>
</evidence>
<sequence length="227" mass="25303">MSRGGFGGGRGRGRGGRPSFPGGSNLPPMGLSFADLQNLSREPTALYPPMDPLPVLEPLTEDDKEDIRNQLVFEDVMRRSPYYIVEVKKNTDLPKYSDKYRPTAGSQPALKKSDLNPEFFPPGIFEAYFNPKKKRKVEKLKRKSLKANFDDLEKEEMEGGGGEDDDDDEDKEKDPDEAPDYDEDDEEDDNDYVDEYFDNGEGDDDDMLGPRGGGGDDMGGGGGDYYD</sequence>
<feature type="region of interest" description="Disordered" evidence="4">
    <location>
        <begin position="145"/>
        <end position="227"/>
    </location>
</feature>
<evidence type="ECO:0000256" key="4">
    <source>
        <dbReference type="SAM" id="MobiDB-lite"/>
    </source>
</evidence>
<dbReference type="PANTHER" id="PTHR15367">
    <property type="entry name" value="DNA-DIRECTED RNA POLYMERASE III"/>
    <property type="match status" value="1"/>
</dbReference>
<accession>A0A0C9VNX7</accession>
<feature type="compositionally biased region" description="Acidic residues" evidence="4">
    <location>
        <begin position="150"/>
        <end position="207"/>
    </location>
</feature>
<evidence type="ECO:0000256" key="2">
    <source>
        <dbReference type="ARBA" id="ARBA00008352"/>
    </source>
</evidence>
<dbReference type="GO" id="GO:0005666">
    <property type="term" value="C:RNA polymerase III complex"/>
    <property type="evidence" value="ECO:0007669"/>
    <property type="project" value="UniProtKB-UniRule"/>
</dbReference>
<feature type="region of interest" description="Disordered" evidence="4">
    <location>
        <begin position="94"/>
        <end position="117"/>
    </location>
</feature>
<comment type="subcellular location">
    <subcellularLocation>
        <location evidence="1">Nucleus</location>
    </subcellularLocation>
</comment>
<proteinExistence type="inferred from homology"/>
<keyword evidence="3" id="KW-0539">Nucleus</keyword>
<comment type="similarity">
    <text evidence="2">Belongs to the eukaryotic RPC7 RNA polymerase subunit family.</text>
</comment>
<feature type="compositionally biased region" description="Gly residues" evidence="4">
    <location>
        <begin position="210"/>
        <end position="227"/>
    </location>
</feature>
<reference evidence="5 6" key="1">
    <citation type="submission" date="2014-06" db="EMBL/GenBank/DDBJ databases">
        <title>Evolutionary Origins and Diversification of the Mycorrhizal Mutualists.</title>
        <authorList>
            <consortium name="DOE Joint Genome Institute"/>
            <consortium name="Mycorrhizal Genomics Consortium"/>
            <person name="Kohler A."/>
            <person name="Kuo A."/>
            <person name="Nagy L.G."/>
            <person name="Floudas D."/>
            <person name="Copeland A."/>
            <person name="Barry K.W."/>
            <person name="Cichocki N."/>
            <person name="Veneault-Fourrey C."/>
            <person name="LaButti K."/>
            <person name="Lindquist E.A."/>
            <person name="Lipzen A."/>
            <person name="Lundell T."/>
            <person name="Morin E."/>
            <person name="Murat C."/>
            <person name="Riley R."/>
            <person name="Ohm R."/>
            <person name="Sun H."/>
            <person name="Tunlid A."/>
            <person name="Henrissat B."/>
            <person name="Grigoriev I.V."/>
            <person name="Hibbett D.S."/>
            <person name="Martin F."/>
        </authorList>
    </citation>
    <scope>NUCLEOTIDE SEQUENCE [LARGE SCALE GENOMIC DNA]</scope>
    <source>
        <strain evidence="5 6">SS14</strain>
    </source>
</reference>
<dbReference type="AlphaFoldDB" id="A0A0C9VNX7"/>